<dbReference type="InterPro" id="IPR015421">
    <property type="entry name" value="PyrdxlP-dep_Trfase_major"/>
</dbReference>
<sequence length="420" mass="47126">MNNGIQKMATIFEPYRIKTVEPIHITTKEDRQRYLQDAGFNPFLLRANQVTIDLLSDSGTGKADIAISKVFFDTTRAHVENNDVKAIDINDADGSAGFKGNIGCIKLEKMLSNDDQKVVIVVTTTMPITITNNVRGGCPVSLANIRQAALICRKYRVPFYADACRFAENAWFIKTREEGYGDKTPAEIALEMFTEFDVCTSAKKDAIANMGGFLATRDKDLFEKCSQKCILNEGFINYGGLSGRDLEAIAIGLTEGLDERYLKHRIETIQEFGRMLEARGVFILEPGGHAVFVDAEKTLSHLSRHEYPGWTLACALYVEGGIRAGEIGNIMSGYRDKHGKEVFLERNLVRLAVPRRVYTLSHLKYVADVFGKIVERKNYIKGMAILKSSSVLRHFTIIMKPLEEKDCERKQQLQEDGCNI</sequence>
<dbReference type="Proteomes" id="UP001195483">
    <property type="component" value="Unassembled WGS sequence"/>
</dbReference>
<evidence type="ECO:0000259" key="4">
    <source>
        <dbReference type="Pfam" id="PF01212"/>
    </source>
</evidence>
<accession>A0AAE0T1X4</accession>
<reference evidence="5" key="1">
    <citation type="journal article" date="2021" name="Genome Biol. Evol.">
        <title>A High-Quality Reference Genome for a Parasitic Bivalve with Doubly Uniparental Inheritance (Bivalvia: Unionida).</title>
        <authorList>
            <person name="Smith C.H."/>
        </authorList>
    </citation>
    <scope>NUCLEOTIDE SEQUENCE</scope>
    <source>
        <strain evidence="5">CHS0354</strain>
    </source>
</reference>
<reference evidence="5" key="2">
    <citation type="journal article" date="2021" name="Genome Biol. Evol.">
        <title>Developing a high-quality reference genome for a parasitic bivalve with doubly uniparental inheritance (Bivalvia: Unionida).</title>
        <authorList>
            <person name="Smith C.H."/>
        </authorList>
    </citation>
    <scope>NUCLEOTIDE SEQUENCE</scope>
    <source>
        <strain evidence="5">CHS0354</strain>
        <tissue evidence="5">Mantle</tissue>
    </source>
</reference>
<dbReference type="PANTHER" id="PTHR32325">
    <property type="entry name" value="BETA-ELIMINATING LYASE-LIKE PROTEIN-RELATED"/>
    <property type="match status" value="1"/>
</dbReference>
<dbReference type="Gene3D" id="3.40.640.10">
    <property type="entry name" value="Type I PLP-dependent aspartate aminotransferase-like (Major domain)"/>
    <property type="match status" value="1"/>
</dbReference>
<dbReference type="Pfam" id="PF01212">
    <property type="entry name" value="Beta_elim_lyase"/>
    <property type="match status" value="1"/>
</dbReference>
<dbReference type="AlphaFoldDB" id="A0AAE0T1X4"/>
<gene>
    <name evidence="5" type="ORF">CHS0354_016046</name>
</gene>
<comment type="similarity">
    <text evidence="2">Belongs to the beta-eliminating lyase family.</text>
</comment>
<name>A0AAE0T1X4_9BIVA</name>
<evidence type="ECO:0000313" key="5">
    <source>
        <dbReference type="EMBL" id="KAK3601688.1"/>
    </source>
</evidence>
<proteinExistence type="inferred from homology"/>
<dbReference type="PANTHER" id="PTHR32325:SF4">
    <property type="entry name" value="TRYPTOPHANASE"/>
    <property type="match status" value="1"/>
</dbReference>
<dbReference type="InterPro" id="IPR015424">
    <property type="entry name" value="PyrdxlP-dep_Trfase"/>
</dbReference>
<dbReference type="SUPFAM" id="SSF53383">
    <property type="entry name" value="PLP-dependent transferases"/>
    <property type="match status" value="1"/>
</dbReference>
<dbReference type="GO" id="GO:0006520">
    <property type="term" value="P:amino acid metabolic process"/>
    <property type="evidence" value="ECO:0007669"/>
    <property type="project" value="InterPro"/>
</dbReference>
<comment type="caution">
    <text evidence="5">The sequence shown here is derived from an EMBL/GenBank/DDBJ whole genome shotgun (WGS) entry which is preliminary data.</text>
</comment>
<feature type="domain" description="Aromatic amino acid beta-eliminating lyase/threonine aldolase" evidence="4">
    <location>
        <begin position="47"/>
        <end position="368"/>
    </location>
</feature>
<reference evidence="5" key="3">
    <citation type="submission" date="2023-05" db="EMBL/GenBank/DDBJ databases">
        <authorList>
            <person name="Smith C.H."/>
        </authorList>
    </citation>
    <scope>NUCLEOTIDE SEQUENCE</scope>
    <source>
        <strain evidence="5">CHS0354</strain>
        <tissue evidence="5">Mantle</tissue>
    </source>
</reference>
<comment type="cofactor">
    <cofactor evidence="1">
        <name>pyridoxal 5'-phosphate</name>
        <dbReference type="ChEBI" id="CHEBI:597326"/>
    </cofactor>
</comment>
<evidence type="ECO:0000256" key="1">
    <source>
        <dbReference type="ARBA" id="ARBA00001933"/>
    </source>
</evidence>
<evidence type="ECO:0000256" key="2">
    <source>
        <dbReference type="ARBA" id="ARBA00009721"/>
    </source>
</evidence>
<dbReference type="InterPro" id="IPR001597">
    <property type="entry name" value="ArAA_b-elim_lyase/Thr_aldolase"/>
</dbReference>
<dbReference type="GO" id="GO:0016829">
    <property type="term" value="F:lyase activity"/>
    <property type="evidence" value="ECO:0007669"/>
    <property type="project" value="InterPro"/>
</dbReference>
<keyword evidence="3" id="KW-0663">Pyridoxal phosphate</keyword>
<evidence type="ECO:0000256" key="3">
    <source>
        <dbReference type="ARBA" id="ARBA00022898"/>
    </source>
</evidence>
<dbReference type="NCBIfam" id="NF009709">
    <property type="entry name" value="PRK13238.1"/>
    <property type="match status" value="1"/>
</dbReference>
<dbReference type="Gene3D" id="3.90.1150.10">
    <property type="entry name" value="Aspartate Aminotransferase, domain 1"/>
    <property type="match status" value="1"/>
</dbReference>
<evidence type="ECO:0000313" key="6">
    <source>
        <dbReference type="Proteomes" id="UP001195483"/>
    </source>
</evidence>
<dbReference type="InterPro" id="IPR015422">
    <property type="entry name" value="PyrdxlP-dep_Trfase_small"/>
</dbReference>
<protein>
    <recommendedName>
        <fullName evidence="4">Aromatic amino acid beta-eliminating lyase/threonine aldolase domain-containing protein</fullName>
    </recommendedName>
</protein>
<keyword evidence="6" id="KW-1185">Reference proteome</keyword>
<dbReference type="EMBL" id="JAEAOA010001004">
    <property type="protein sequence ID" value="KAK3601688.1"/>
    <property type="molecule type" value="Genomic_DNA"/>
</dbReference>
<organism evidence="5 6">
    <name type="scientific">Potamilus streckersoni</name>
    <dbReference type="NCBI Taxonomy" id="2493646"/>
    <lineage>
        <taxon>Eukaryota</taxon>
        <taxon>Metazoa</taxon>
        <taxon>Spiralia</taxon>
        <taxon>Lophotrochozoa</taxon>
        <taxon>Mollusca</taxon>
        <taxon>Bivalvia</taxon>
        <taxon>Autobranchia</taxon>
        <taxon>Heteroconchia</taxon>
        <taxon>Palaeoheterodonta</taxon>
        <taxon>Unionida</taxon>
        <taxon>Unionoidea</taxon>
        <taxon>Unionidae</taxon>
        <taxon>Ambleminae</taxon>
        <taxon>Lampsilini</taxon>
        <taxon>Potamilus</taxon>
    </lineage>
</organism>